<reference evidence="1 2" key="1">
    <citation type="submission" date="2007-03" db="EMBL/GenBank/DDBJ databases">
        <title>Complete sequence of Shewanella loihica PV-4.</title>
        <authorList>
            <consortium name="US DOE Joint Genome Institute"/>
            <person name="Copeland A."/>
            <person name="Lucas S."/>
            <person name="Lapidus A."/>
            <person name="Barry K."/>
            <person name="Detter J.C."/>
            <person name="Glavina del Rio T."/>
            <person name="Hammon N."/>
            <person name="Israni S."/>
            <person name="Dalin E."/>
            <person name="Tice H."/>
            <person name="Pitluck S."/>
            <person name="Chain P."/>
            <person name="Malfatti S."/>
            <person name="Shin M."/>
            <person name="Vergez L."/>
            <person name="Schmutz J."/>
            <person name="Larimer F."/>
            <person name="Land M."/>
            <person name="Hauser L."/>
            <person name="Kyrpides N."/>
            <person name="Mikhailova N."/>
            <person name="Romine M.F."/>
            <person name="Serres G."/>
            <person name="Fredrickson J."/>
            <person name="Tiedje J."/>
            <person name="Richardson P."/>
        </authorList>
    </citation>
    <scope>NUCLEOTIDE SEQUENCE [LARGE SCALE GENOMIC DNA]</scope>
    <source>
        <strain evidence="2">ATCC BAA-1088 / PV-4</strain>
    </source>
</reference>
<keyword evidence="2" id="KW-1185">Reference proteome</keyword>
<evidence type="ECO:0000313" key="2">
    <source>
        <dbReference type="Proteomes" id="UP000001558"/>
    </source>
</evidence>
<protein>
    <submittedName>
        <fullName evidence="1">Uncharacterized protein</fullName>
    </submittedName>
</protein>
<dbReference type="EMBL" id="CP000606">
    <property type="protein sequence ID" value="ABO22473.1"/>
    <property type="molecule type" value="Genomic_DNA"/>
</dbReference>
<dbReference type="eggNOG" id="ENOG503305W">
    <property type="taxonomic scope" value="Bacteria"/>
</dbReference>
<accession>A3QAH5</accession>
<organism evidence="1 2">
    <name type="scientific">Shewanella loihica (strain ATCC BAA-1088 / PV-4)</name>
    <dbReference type="NCBI Taxonomy" id="323850"/>
    <lineage>
        <taxon>Bacteria</taxon>
        <taxon>Pseudomonadati</taxon>
        <taxon>Pseudomonadota</taxon>
        <taxon>Gammaproteobacteria</taxon>
        <taxon>Alteromonadales</taxon>
        <taxon>Shewanellaceae</taxon>
        <taxon>Shewanella</taxon>
    </lineage>
</organism>
<sequence>MDKLKKGNLFTRTEIQQLVGGEIQTYLPQKNKVILAGCFNRKLNPDCPTEVQAGNAKKVTQKAALLISQPNTIFPVFTKGSDTDKHYEFIGMYRCTGGTNAPKVLAQAEKKSGRIDQLSYVFQLENVT</sequence>
<dbReference type="KEGG" id="slo:Shew_0601"/>
<dbReference type="OrthoDB" id="6194227at2"/>
<name>A3QAH5_SHELP</name>
<proteinExistence type="predicted"/>
<gene>
    <name evidence="1" type="ordered locus">Shew_0601</name>
</gene>
<dbReference type="Proteomes" id="UP000001558">
    <property type="component" value="Chromosome"/>
</dbReference>
<dbReference type="AlphaFoldDB" id="A3QAH5"/>
<evidence type="ECO:0000313" key="1">
    <source>
        <dbReference type="EMBL" id="ABO22473.1"/>
    </source>
</evidence>
<dbReference type="RefSeq" id="WP_011864407.1">
    <property type="nucleotide sequence ID" value="NC_009092.1"/>
</dbReference>
<dbReference type="HOGENOM" id="CLU_160657_0_0_6"/>